<accession>A0A2T7NCH1</accession>
<dbReference type="GO" id="GO:0005576">
    <property type="term" value="C:extracellular region"/>
    <property type="evidence" value="ECO:0007669"/>
    <property type="project" value="InterPro"/>
</dbReference>
<dbReference type="SMART" id="SM00494">
    <property type="entry name" value="ChtBD2"/>
    <property type="match status" value="10"/>
</dbReference>
<protein>
    <recommendedName>
        <fullName evidence="1">Chitin-binding type-2 domain-containing protein</fullName>
    </recommendedName>
</protein>
<organism evidence="2 3">
    <name type="scientific">Pomacea canaliculata</name>
    <name type="common">Golden apple snail</name>
    <dbReference type="NCBI Taxonomy" id="400727"/>
    <lineage>
        <taxon>Eukaryota</taxon>
        <taxon>Metazoa</taxon>
        <taxon>Spiralia</taxon>
        <taxon>Lophotrochozoa</taxon>
        <taxon>Mollusca</taxon>
        <taxon>Gastropoda</taxon>
        <taxon>Caenogastropoda</taxon>
        <taxon>Architaenioglossa</taxon>
        <taxon>Ampullarioidea</taxon>
        <taxon>Ampullariidae</taxon>
        <taxon>Pomacea</taxon>
    </lineage>
</organism>
<evidence type="ECO:0000313" key="3">
    <source>
        <dbReference type="Proteomes" id="UP000245119"/>
    </source>
</evidence>
<dbReference type="InterPro" id="IPR036508">
    <property type="entry name" value="Chitin-bd_dom_sf"/>
</dbReference>
<feature type="domain" description="Chitin-binding type-2" evidence="1">
    <location>
        <begin position="551"/>
        <end position="607"/>
    </location>
</feature>
<dbReference type="AlphaFoldDB" id="A0A2T7NCH1"/>
<dbReference type="Pfam" id="PF01607">
    <property type="entry name" value="CBM_14"/>
    <property type="match status" value="3"/>
</dbReference>
<dbReference type="InterPro" id="IPR002557">
    <property type="entry name" value="Chitin-bd_dom"/>
</dbReference>
<dbReference type="PROSITE" id="PS50940">
    <property type="entry name" value="CHIT_BIND_II"/>
    <property type="match status" value="7"/>
</dbReference>
<feature type="domain" description="Chitin-binding type-2" evidence="1">
    <location>
        <begin position="492"/>
        <end position="541"/>
    </location>
</feature>
<gene>
    <name evidence="2" type="ORF">C0Q70_21430</name>
</gene>
<proteinExistence type="predicted"/>
<feature type="domain" description="Chitin-binding type-2" evidence="1">
    <location>
        <begin position="113"/>
        <end position="180"/>
    </location>
</feature>
<dbReference type="SUPFAM" id="SSF57625">
    <property type="entry name" value="Invertebrate chitin-binding proteins"/>
    <property type="match status" value="5"/>
</dbReference>
<dbReference type="STRING" id="400727.A0A2T7NCH1"/>
<feature type="domain" description="Chitin-binding type-2" evidence="1">
    <location>
        <begin position="257"/>
        <end position="319"/>
    </location>
</feature>
<feature type="domain" description="Chitin-binding type-2" evidence="1">
    <location>
        <begin position="48"/>
        <end position="107"/>
    </location>
</feature>
<dbReference type="GO" id="GO:0008061">
    <property type="term" value="F:chitin binding"/>
    <property type="evidence" value="ECO:0007669"/>
    <property type="project" value="InterPro"/>
</dbReference>
<feature type="domain" description="Chitin-binding type-2" evidence="1">
    <location>
        <begin position="822"/>
        <end position="888"/>
    </location>
</feature>
<dbReference type="OrthoDB" id="6020543at2759"/>
<dbReference type="Proteomes" id="UP000245119">
    <property type="component" value="Linkage Group LG14"/>
</dbReference>
<dbReference type="EMBL" id="PZQS01000014">
    <property type="protein sequence ID" value="PVD18873.1"/>
    <property type="molecule type" value="Genomic_DNA"/>
</dbReference>
<comment type="caution">
    <text evidence="2">The sequence shown here is derived from an EMBL/GenBank/DDBJ whole genome shotgun (WGS) entry which is preliminary data.</text>
</comment>
<name>A0A2T7NCH1_POMCA</name>
<sequence length="982" mass="109498">MSSPEYRRMKSEAFAKKSTLTALVTLVVSVLLPDCVLCLMSGHYSLYDDLCDSRPSIIPVPWDCTGYIRCDTSIGGRVRALWTLCDPGHEFNPQVSKCVAGFTGCLNPYEAAVTFCPEFAALTFLHPGSCSMFYNCSQISSRGPLRQYESECPYPQLFDADIWKCVPRSTDNGLADFCGQRSVPCNPCDYTVGCGASDRCVGLANGPQPDAKNVFAPDYIICQNSTVAKATSCQLSGQIFDPNSLQCVFGVRDESVTEYCAKKPYAVFADPYHCARYYNCSQVTWHTGLRAKQNECKYPLLFDVITAKCVSFHDVKCGTREEPIQPCDYILGHCLDRPECIPCQASCLGLPNGYNSYPGFVLTAYHIVCENGRTVDILNCTKGLVFDPQLRTCGSQISPQTLDLYCAQNPDGKLPHPSECSLLYDCTHLMVKPNFPKYVSECKYPYLVDADTAQCRPHDQVECRDRREPISPCDYLGNQCTSPQCTRCDLIMPSCYGKLNGFYSVINQEMTSSYMECRDQRVVSLSSCPGGLIFDMVDRKCVDTVSQVSMLQFCTNFLQGRVQSPGNCAQYYDCTQNLTTVKECNYPDLYHVETRQCKHYTEVDCGGRRVFLDPCDSYTFCPHGPCPYCPSAFPTCMGRNGAIGGFNFDPRLYYRCIDNRMILGQCQTVYNRDLKRCNESSVASTTAVALQSSTPKTSKFPLIISCYLCDYKMQHCPPDSIGKTCTPCHERFPTCAGRTDGPWPLPRRLSPLYIRYNRSLLLVIHQHSDSTPPALRALSIMQRKGDTSDGGECSYPNLFSNGLCLNFKDVSCVLVSIARDPAKFCGQYPGAVVADPLHCARYYNCSRTGPAHFGRPYLSECRYPALFNRQTMKCDSFITVQRTAGCGSSKQPIHQCEYSAYCPNTQYRTCSDCYLSLPTCRHLTDGIHTLPPGRLVSRGFVYCLDQRALVFSECPPGFLFVSNSKTCVLKGTLPLLEPPEVK</sequence>
<evidence type="ECO:0000259" key="1">
    <source>
        <dbReference type="PROSITE" id="PS50940"/>
    </source>
</evidence>
<keyword evidence="3" id="KW-1185">Reference proteome</keyword>
<feature type="domain" description="Chitin-binding type-2" evidence="1">
    <location>
        <begin position="403"/>
        <end position="465"/>
    </location>
</feature>
<evidence type="ECO:0000313" key="2">
    <source>
        <dbReference type="EMBL" id="PVD18873.1"/>
    </source>
</evidence>
<dbReference type="Gene3D" id="2.170.140.10">
    <property type="entry name" value="Chitin binding domain"/>
    <property type="match status" value="2"/>
</dbReference>
<reference evidence="2 3" key="1">
    <citation type="submission" date="2018-04" db="EMBL/GenBank/DDBJ databases">
        <title>The genome of golden apple snail Pomacea canaliculata provides insight into stress tolerance and invasive adaptation.</title>
        <authorList>
            <person name="Liu C."/>
            <person name="Liu B."/>
            <person name="Ren Y."/>
            <person name="Zhang Y."/>
            <person name="Wang H."/>
            <person name="Li S."/>
            <person name="Jiang F."/>
            <person name="Yin L."/>
            <person name="Zhang G."/>
            <person name="Qian W."/>
            <person name="Fan W."/>
        </authorList>
    </citation>
    <scope>NUCLEOTIDE SEQUENCE [LARGE SCALE GENOMIC DNA]</scope>
    <source>
        <strain evidence="2">SZHN2017</strain>
        <tissue evidence="2">Muscle</tissue>
    </source>
</reference>